<dbReference type="Proteomes" id="UP001515480">
    <property type="component" value="Unassembled WGS sequence"/>
</dbReference>
<dbReference type="EMBL" id="JBGBPQ010000003">
    <property type="protein sequence ID" value="KAL1527338.1"/>
    <property type="molecule type" value="Genomic_DNA"/>
</dbReference>
<sequence length="257" mass="27180">MAGCKAPSLSSTSLPPPAPPPPPPPAAPPAPPPPRPSHLTVRVGPATLPGLGEAPLPGLGLAALQSVMLAAWTKAQVDFAAPMLWDWQVQSSERALLASASVGLLACALWAAHLVVGRSLEQRRCERWLFALGLAQSVCWAAAGGLLAFSSHFPPWRCHTASQCRVDTVVNTVGAWAWFVAGVLMVISALGWLKWSRSLEGAILALWSLSFSGLLVGTIFAEVPAADKWTYLSSCVWGILGCVCWIYIMMRGGALLK</sequence>
<keyword evidence="2" id="KW-0812">Transmembrane</keyword>
<feature type="transmembrane region" description="Helical" evidence="2">
    <location>
        <begin position="128"/>
        <end position="149"/>
    </location>
</feature>
<gene>
    <name evidence="3" type="ORF">AB1Y20_016008</name>
</gene>
<evidence type="ECO:0000256" key="1">
    <source>
        <dbReference type="SAM" id="MobiDB-lite"/>
    </source>
</evidence>
<evidence type="ECO:0000313" key="3">
    <source>
        <dbReference type="EMBL" id="KAL1527338.1"/>
    </source>
</evidence>
<feature type="transmembrane region" description="Helical" evidence="2">
    <location>
        <begin position="175"/>
        <end position="195"/>
    </location>
</feature>
<keyword evidence="2" id="KW-1133">Transmembrane helix</keyword>
<feature type="region of interest" description="Disordered" evidence="1">
    <location>
        <begin position="1"/>
        <end position="37"/>
    </location>
</feature>
<feature type="compositionally biased region" description="Pro residues" evidence="1">
    <location>
        <begin position="14"/>
        <end position="36"/>
    </location>
</feature>
<comment type="caution">
    <text evidence="3">The sequence shown here is derived from an EMBL/GenBank/DDBJ whole genome shotgun (WGS) entry which is preliminary data.</text>
</comment>
<evidence type="ECO:0000313" key="4">
    <source>
        <dbReference type="Proteomes" id="UP001515480"/>
    </source>
</evidence>
<keyword evidence="4" id="KW-1185">Reference proteome</keyword>
<feature type="transmembrane region" description="Helical" evidence="2">
    <location>
        <begin position="95"/>
        <end position="116"/>
    </location>
</feature>
<protein>
    <submittedName>
        <fullName evidence="3">Uncharacterized protein</fullName>
    </submittedName>
</protein>
<dbReference type="SUPFAM" id="SSF101447">
    <property type="entry name" value="Formin homology 2 domain (FH2 domain)"/>
    <property type="match status" value="1"/>
</dbReference>
<feature type="transmembrane region" description="Helical" evidence="2">
    <location>
        <begin position="229"/>
        <end position="248"/>
    </location>
</feature>
<keyword evidence="2" id="KW-0472">Membrane</keyword>
<name>A0AB34K252_PRYPA</name>
<feature type="transmembrane region" description="Helical" evidence="2">
    <location>
        <begin position="202"/>
        <end position="223"/>
    </location>
</feature>
<proteinExistence type="predicted"/>
<reference evidence="3 4" key="1">
    <citation type="journal article" date="2024" name="Science">
        <title>Giant polyketide synthase enzymes in the biosynthesis of giant marine polyether toxins.</title>
        <authorList>
            <person name="Fallon T.R."/>
            <person name="Shende V.V."/>
            <person name="Wierzbicki I.H."/>
            <person name="Pendleton A.L."/>
            <person name="Watervoot N.F."/>
            <person name="Auber R.P."/>
            <person name="Gonzalez D.J."/>
            <person name="Wisecaver J.H."/>
            <person name="Moore B.S."/>
        </authorList>
    </citation>
    <scope>NUCLEOTIDE SEQUENCE [LARGE SCALE GENOMIC DNA]</scope>
    <source>
        <strain evidence="3 4">12B1</strain>
    </source>
</reference>
<evidence type="ECO:0000256" key="2">
    <source>
        <dbReference type="SAM" id="Phobius"/>
    </source>
</evidence>
<dbReference type="AlphaFoldDB" id="A0AB34K252"/>
<accession>A0AB34K252</accession>
<organism evidence="3 4">
    <name type="scientific">Prymnesium parvum</name>
    <name type="common">Toxic golden alga</name>
    <dbReference type="NCBI Taxonomy" id="97485"/>
    <lineage>
        <taxon>Eukaryota</taxon>
        <taxon>Haptista</taxon>
        <taxon>Haptophyta</taxon>
        <taxon>Prymnesiophyceae</taxon>
        <taxon>Prymnesiales</taxon>
        <taxon>Prymnesiaceae</taxon>
        <taxon>Prymnesium</taxon>
    </lineage>
</organism>